<dbReference type="HOGENOM" id="CLU_334973_0_0_1"/>
<keyword evidence="4" id="KW-1133">Transmembrane helix</keyword>
<dbReference type="InterPro" id="IPR002410">
    <property type="entry name" value="Peptidase_S33"/>
</dbReference>
<feature type="region of interest" description="Disordered" evidence="3">
    <location>
        <begin position="1"/>
        <end position="36"/>
    </location>
</feature>
<keyword evidence="4" id="KW-0472">Membrane</keyword>
<proteinExistence type="inferred from homology"/>
<dbReference type="PANTHER" id="PTHR43248">
    <property type="entry name" value="2-SUCCINYL-6-HYDROXY-2,4-CYCLOHEXADIENE-1-CARBOXYLATE SYNTHASE"/>
    <property type="match status" value="1"/>
</dbReference>
<keyword evidence="4" id="KW-0812">Transmembrane</keyword>
<dbReference type="SUPFAM" id="SSF53474">
    <property type="entry name" value="alpha/beta-Hydrolases"/>
    <property type="match status" value="1"/>
</dbReference>
<name>A0A067NK94_PLEO1</name>
<sequence>MIVTDSTPPSPLKGAPPQPAPYRPAPPSYQASGSQYQPTQPLIYTTVPAVHPLTHGYNARRRFLKAFLVAILIWALIGMFIRSVAELAYWNSRHGRYTTQAIWPDDFAVPAGIDPHHCVADWQEVPSGLPLFPSHATTTFDVPYDLDTMLFLARGPAGGTFTVVTSDEVRDTARVVVVVSYRHQEFRDRAKVCRIKRGESSAGIGIFTPRWNYTNYPQERGLAFSVLVSLPANSNKKPLEIKNFEADMPLFGISTANLYDSVSFANISLVSSQMHITTQSLVADNALFKTSNAPISGTVFSLSSLRAITSNGAITGTFNASKSLHLITSNALIHADIGLTNEGKRPTKALVKTSNGQIRSSISLLKDTVGSSGGVYDVEAFTSNAPLDINFPTAPIDSTLSLDGKTSNGAAKGIKVVDRFFTVPLDYGNPDGAKIRVFARNLVPIGKESGEAKEKKNDLPFFVFLQGGPGFEVELQSNSGFAKEIHEQGYQTLWLDQRGTGLSTAISYETLPSHLTTDEEKAQYFKFFRADSIVNDCETIRKSLLSHLPEDQQKWSILGQSFGGFCAITYLSFRPEGLKEVFTTGGLAPLVDSPDPVYEALIARVVKRNKIYYQKYPKDIKRVKEILAYLSKNELLLPNGGRLTPNRWLHLGIAFGMHGGIDAVHQLVFRASIDLEMFGRLSYKTLQKVQYSQSLDGNPLYAVLHEPIYCQGTAPNWSASRALAKRHQFHWNKVDQLGENEPVYFAGEMIFPDMFDDYSNLRPLKGIAEILASDSTWGPLYDLEQLARNEVKVSAVTYTEDMYVDFNFAQDTAAKIKNTEQYITNQLFHNGLTRDSKDVMKRLFDLSKRVYD</sequence>
<dbReference type="InterPro" id="IPR029058">
    <property type="entry name" value="AB_hydrolase_fold"/>
</dbReference>
<comment type="similarity">
    <text evidence="1">Belongs to the peptidase S33 family.</text>
</comment>
<dbReference type="STRING" id="1137138.A0A067NK94"/>
<evidence type="ECO:0000259" key="5">
    <source>
        <dbReference type="Pfam" id="PF00561"/>
    </source>
</evidence>
<dbReference type="AlphaFoldDB" id="A0A067NK94"/>
<evidence type="ECO:0000313" key="6">
    <source>
        <dbReference type="EMBL" id="KDQ28319.1"/>
    </source>
</evidence>
<dbReference type="VEuPathDB" id="FungiDB:PLEOSDRAFT_1112954"/>
<feature type="transmembrane region" description="Helical" evidence="4">
    <location>
        <begin position="66"/>
        <end position="90"/>
    </location>
</feature>
<evidence type="ECO:0000256" key="4">
    <source>
        <dbReference type="SAM" id="Phobius"/>
    </source>
</evidence>
<dbReference type="OrthoDB" id="1898734at2759"/>
<dbReference type="GO" id="GO:0006508">
    <property type="term" value="P:proteolysis"/>
    <property type="evidence" value="ECO:0007669"/>
    <property type="project" value="InterPro"/>
</dbReference>
<dbReference type="InterPro" id="IPR051601">
    <property type="entry name" value="Serine_prot/Carboxylest_S33"/>
</dbReference>
<organism evidence="6 7">
    <name type="scientific">Pleurotus ostreatus (strain PC15)</name>
    <name type="common">Oyster mushroom</name>
    <dbReference type="NCBI Taxonomy" id="1137138"/>
    <lineage>
        <taxon>Eukaryota</taxon>
        <taxon>Fungi</taxon>
        <taxon>Dikarya</taxon>
        <taxon>Basidiomycota</taxon>
        <taxon>Agaricomycotina</taxon>
        <taxon>Agaricomycetes</taxon>
        <taxon>Agaricomycetidae</taxon>
        <taxon>Agaricales</taxon>
        <taxon>Pleurotineae</taxon>
        <taxon>Pleurotaceae</taxon>
        <taxon>Pleurotus</taxon>
    </lineage>
</organism>
<feature type="compositionally biased region" description="Pro residues" evidence="3">
    <location>
        <begin position="8"/>
        <end position="27"/>
    </location>
</feature>
<dbReference type="PANTHER" id="PTHR43248:SF2">
    <property type="entry name" value="PROLYL AMINOPEPTIDASE"/>
    <property type="match status" value="1"/>
</dbReference>
<reference evidence="7" key="1">
    <citation type="journal article" date="2014" name="Proc. Natl. Acad. Sci. U.S.A.">
        <title>Extensive sampling of basidiomycete genomes demonstrates inadequacy of the white-rot/brown-rot paradigm for wood decay fungi.</title>
        <authorList>
            <person name="Riley R."/>
            <person name="Salamov A.A."/>
            <person name="Brown D.W."/>
            <person name="Nagy L.G."/>
            <person name="Floudas D."/>
            <person name="Held B.W."/>
            <person name="Levasseur A."/>
            <person name="Lombard V."/>
            <person name="Morin E."/>
            <person name="Otillar R."/>
            <person name="Lindquist E.A."/>
            <person name="Sun H."/>
            <person name="LaButti K.M."/>
            <person name="Schmutz J."/>
            <person name="Jabbour D."/>
            <person name="Luo H."/>
            <person name="Baker S.E."/>
            <person name="Pisabarro A.G."/>
            <person name="Walton J.D."/>
            <person name="Blanchette R.A."/>
            <person name="Henrissat B."/>
            <person name="Martin F."/>
            <person name="Cullen D."/>
            <person name="Hibbett D.S."/>
            <person name="Grigoriev I.V."/>
        </authorList>
    </citation>
    <scope>NUCLEOTIDE SEQUENCE [LARGE SCALE GENOMIC DNA]</scope>
    <source>
        <strain evidence="7">PC15</strain>
    </source>
</reference>
<evidence type="ECO:0000256" key="1">
    <source>
        <dbReference type="ARBA" id="ARBA00010088"/>
    </source>
</evidence>
<protein>
    <recommendedName>
        <fullName evidence="5">AB hydrolase-1 domain-containing protein</fullName>
    </recommendedName>
</protein>
<evidence type="ECO:0000256" key="2">
    <source>
        <dbReference type="ARBA" id="ARBA00022801"/>
    </source>
</evidence>
<dbReference type="GO" id="GO:0008233">
    <property type="term" value="F:peptidase activity"/>
    <property type="evidence" value="ECO:0007669"/>
    <property type="project" value="InterPro"/>
</dbReference>
<evidence type="ECO:0000313" key="7">
    <source>
        <dbReference type="Proteomes" id="UP000027073"/>
    </source>
</evidence>
<dbReference type="Gene3D" id="3.40.50.1820">
    <property type="entry name" value="alpha/beta hydrolase"/>
    <property type="match status" value="1"/>
</dbReference>
<dbReference type="InParanoid" id="A0A067NK94"/>
<dbReference type="Pfam" id="PF00561">
    <property type="entry name" value="Abhydrolase_1"/>
    <property type="match status" value="1"/>
</dbReference>
<gene>
    <name evidence="6" type="ORF">PLEOSDRAFT_1112954</name>
</gene>
<keyword evidence="2" id="KW-0378">Hydrolase</keyword>
<dbReference type="EMBL" id="KL198008">
    <property type="protein sequence ID" value="KDQ28319.1"/>
    <property type="molecule type" value="Genomic_DNA"/>
</dbReference>
<dbReference type="PRINTS" id="PR00793">
    <property type="entry name" value="PROAMNOPTASE"/>
</dbReference>
<evidence type="ECO:0000256" key="3">
    <source>
        <dbReference type="SAM" id="MobiDB-lite"/>
    </source>
</evidence>
<dbReference type="Proteomes" id="UP000027073">
    <property type="component" value="Unassembled WGS sequence"/>
</dbReference>
<dbReference type="InterPro" id="IPR000073">
    <property type="entry name" value="AB_hydrolase_1"/>
</dbReference>
<feature type="domain" description="AB hydrolase-1" evidence="5">
    <location>
        <begin position="461"/>
        <end position="592"/>
    </location>
</feature>
<accession>A0A067NK94</accession>